<dbReference type="InterPro" id="IPR037682">
    <property type="entry name" value="TonB_C"/>
</dbReference>
<dbReference type="Proteomes" id="UP000290682">
    <property type="component" value="Unassembled WGS sequence"/>
</dbReference>
<evidence type="ECO:0000256" key="1">
    <source>
        <dbReference type="SAM" id="MobiDB-lite"/>
    </source>
</evidence>
<keyword evidence="4" id="KW-1185">Reference proteome</keyword>
<dbReference type="SUPFAM" id="SSF74653">
    <property type="entry name" value="TolA/TonB C-terminal domain"/>
    <property type="match status" value="1"/>
</dbReference>
<evidence type="ECO:0000313" key="3">
    <source>
        <dbReference type="EMBL" id="RXZ44166.1"/>
    </source>
</evidence>
<feature type="compositionally biased region" description="Pro residues" evidence="1">
    <location>
        <begin position="44"/>
        <end position="56"/>
    </location>
</feature>
<feature type="compositionally biased region" description="Pro residues" evidence="1">
    <location>
        <begin position="65"/>
        <end position="92"/>
    </location>
</feature>
<feature type="region of interest" description="Disordered" evidence="1">
    <location>
        <begin position="43"/>
        <end position="133"/>
    </location>
</feature>
<comment type="caution">
    <text evidence="3">The sequence shown here is derived from an EMBL/GenBank/DDBJ whole genome shotgun (WGS) entry which is preliminary data.</text>
</comment>
<feature type="compositionally biased region" description="Low complexity" evidence="1">
    <location>
        <begin position="93"/>
        <end position="116"/>
    </location>
</feature>
<dbReference type="Gene3D" id="3.30.1150.10">
    <property type="match status" value="1"/>
</dbReference>
<feature type="domain" description="TonB C-terminal" evidence="2">
    <location>
        <begin position="178"/>
        <end position="230"/>
    </location>
</feature>
<gene>
    <name evidence="3" type="ORF">EBB06_06405</name>
</gene>
<dbReference type="EMBL" id="REGR01000004">
    <property type="protein sequence ID" value="RXZ44166.1"/>
    <property type="molecule type" value="Genomic_DNA"/>
</dbReference>
<protein>
    <recommendedName>
        <fullName evidence="2">TonB C-terminal domain-containing protein</fullName>
    </recommendedName>
</protein>
<organism evidence="3 4">
    <name type="scientific">Crenobacter cavernae</name>
    <dbReference type="NCBI Taxonomy" id="2290923"/>
    <lineage>
        <taxon>Bacteria</taxon>
        <taxon>Pseudomonadati</taxon>
        <taxon>Pseudomonadota</taxon>
        <taxon>Betaproteobacteria</taxon>
        <taxon>Neisseriales</taxon>
        <taxon>Neisseriaceae</taxon>
        <taxon>Crenobacter</taxon>
    </lineage>
</organism>
<proteinExistence type="predicted"/>
<evidence type="ECO:0000313" key="4">
    <source>
        <dbReference type="Proteomes" id="UP000290682"/>
    </source>
</evidence>
<sequence length="245" mass="24773">MKEGRLWAAAAASLCVHAVLVALGGAGAPFGRGDANATRLAVALPPPAAPPAPAPATPVIATPEPQRPLPPSEPVPRVPSPPAPSPEPPPTPADQAQPSSEPASASQPTPPSDATADSVRPPTEAADEGLLDTPLGFGDAVYYPAPMLDVVAEPLAAIDPLPMSPDPDLDPGAIQPARLVLRVFIDENGRVVATEVESAEPPGVLEEAALAAFGKATFAPAIRQGQKVKSVKRIAIESGGLSSPF</sequence>
<dbReference type="RefSeq" id="WP_129212375.1">
    <property type="nucleotide sequence ID" value="NZ_REGR01000004.1"/>
</dbReference>
<reference evidence="3 4" key="1">
    <citation type="submission" date="2018-10" db="EMBL/GenBank/DDBJ databases">
        <title>Draft genome of Fastidiocella sp. strain 375T, a bacterium isolated from a karstic cave dripping water.</title>
        <authorList>
            <person name="Coelho C."/>
            <person name="Verissimo A."/>
            <person name="Tiago I."/>
        </authorList>
    </citation>
    <scope>NUCLEOTIDE SEQUENCE [LARGE SCALE GENOMIC DNA]</scope>
    <source>
        <strain evidence="3 4">CAVE-375</strain>
    </source>
</reference>
<evidence type="ECO:0000259" key="2">
    <source>
        <dbReference type="Pfam" id="PF03544"/>
    </source>
</evidence>
<accession>A0ABY0FDA1</accession>
<name>A0ABY0FDA1_9NEIS</name>
<dbReference type="Pfam" id="PF03544">
    <property type="entry name" value="TonB_C"/>
    <property type="match status" value="1"/>
</dbReference>